<feature type="transmembrane region" description="Helical" evidence="1">
    <location>
        <begin position="99"/>
        <end position="123"/>
    </location>
</feature>
<feature type="transmembrane region" description="Helical" evidence="1">
    <location>
        <begin position="37"/>
        <end position="55"/>
    </location>
</feature>
<evidence type="ECO:0000313" key="3">
    <source>
        <dbReference type="Proteomes" id="UP000199623"/>
    </source>
</evidence>
<dbReference type="Proteomes" id="UP000199623">
    <property type="component" value="Unassembled WGS sequence"/>
</dbReference>
<evidence type="ECO:0000256" key="1">
    <source>
        <dbReference type="SAM" id="Phobius"/>
    </source>
</evidence>
<feature type="transmembrane region" description="Helical" evidence="1">
    <location>
        <begin position="163"/>
        <end position="192"/>
    </location>
</feature>
<dbReference type="EMBL" id="FNCC01000028">
    <property type="protein sequence ID" value="SDH55540.1"/>
    <property type="molecule type" value="Genomic_DNA"/>
</dbReference>
<keyword evidence="1" id="KW-0812">Transmembrane</keyword>
<dbReference type="AlphaFoldDB" id="A0A1G8DE08"/>
<keyword evidence="3" id="KW-1185">Reference proteome</keyword>
<keyword evidence="1" id="KW-0472">Membrane</keyword>
<feature type="transmembrane region" description="Helical" evidence="1">
    <location>
        <begin position="130"/>
        <end position="151"/>
    </location>
</feature>
<reference evidence="3" key="1">
    <citation type="submission" date="2016-10" db="EMBL/GenBank/DDBJ databases">
        <authorList>
            <person name="Varghese N."/>
            <person name="Submissions S."/>
        </authorList>
    </citation>
    <scope>NUCLEOTIDE SEQUENCE [LARGE SCALE GENOMIC DNA]</scope>
    <source>
        <strain evidence="3">CGMCC 4.3506</strain>
    </source>
</reference>
<sequence length="195" mass="20451">MGNVWATWLLWVTAGEFAGFLIPAVVAALTSSGPLLVLAGVVEGVVLGGAQCLVLRRVIPRVNVRDWIGVTALAAGLAWAIALFAVHNEEPLRSLPPAVLLPLAAIAGIGVVLSIGIGQWFVLRRHVDRAFRWVWLTGAAWCAGLLVFATFTSPLWRLGQPTVLVILIGAAGGLLMAATMAFITGAALAYLLGKP</sequence>
<name>A0A1G8DE08_9PSEU</name>
<protein>
    <submittedName>
        <fullName evidence="2">Uncharacterized protein</fullName>
    </submittedName>
</protein>
<gene>
    <name evidence="2" type="ORF">SAMN05216553_1287</name>
</gene>
<accession>A0A1G8DE08</accession>
<feature type="transmembrane region" description="Helical" evidence="1">
    <location>
        <begin position="67"/>
        <end position="87"/>
    </location>
</feature>
<dbReference type="STRING" id="200378.SAMN05216553_1287"/>
<keyword evidence="1" id="KW-1133">Transmembrane helix</keyword>
<evidence type="ECO:0000313" key="2">
    <source>
        <dbReference type="EMBL" id="SDH55540.1"/>
    </source>
</evidence>
<proteinExistence type="predicted"/>
<organism evidence="2 3">
    <name type="scientific">Lentzea fradiae</name>
    <dbReference type="NCBI Taxonomy" id="200378"/>
    <lineage>
        <taxon>Bacteria</taxon>
        <taxon>Bacillati</taxon>
        <taxon>Actinomycetota</taxon>
        <taxon>Actinomycetes</taxon>
        <taxon>Pseudonocardiales</taxon>
        <taxon>Pseudonocardiaceae</taxon>
        <taxon>Lentzea</taxon>
    </lineage>
</organism>